<protein>
    <submittedName>
        <fullName evidence="6">Putative Bacteriohemerythrin</fullName>
    </submittedName>
</protein>
<evidence type="ECO:0000259" key="5">
    <source>
        <dbReference type="Pfam" id="PF01814"/>
    </source>
</evidence>
<keyword evidence="2" id="KW-0813">Transport</keyword>
<dbReference type="InterPro" id="IPR035938">
    <property type="entry name" value="Hemerythrin-like_sf"/>
</dbReference>
<name>A0A1S7LFQ2_MAGMO</name>
<dbReference type="InterPro" id="IPR012312">
    <property type="entry name" value="Hemerythrin-like"/>
</dbReference>
<dbReference type="GO" id="GO:0005344">
    <property type="term" value="F:oxygen carrier activity"/>
    <property type="evidence" value="ECO:0007669"/>
    <property type="project" value="UniProtKB-KW"/>
</dbReference>
<keyword evidence="3" id="KW-0479">Metal-binding</keyword>
<dbReference type="InterPro" id="IPR012827">
    <property type="entry name" value="Hemerythrin_metal-bd"/>
</dbReference>
<evidence type="ECO:0000256" key="1">
    <source>
        <dbReference type="ARBA" id="ARBA00010587"/>
    </source>
</evidence>
<dbReference type="PROSITE" id="PS00550">
    <property type="entry name" value="HEMERYTHRINS"/>
    <property type="match status" value="1"/>
</dbReference>
<evidence type="ECO:0000313" key="6">
    <source>
        <dbReference type="EMBL" id="CRH05358.1"/>
    </source>
</evidence>
<proteinExistence type="inferred from homology"/>
<organism evidence="6">
    <name type="scientific">Magnetococcus massalia (strain MO-1)</name>
    <dbReference type="NCBI Taxonomy" id="451514"/>
    <lineage>
        <taxon>Bacteria</taxon>
        <taxon>Pseudomonadati</taxon>
        <taxon>Pseudomonadota</taxon>
        <taxon>Magnetococcia</taxon>
        <taxon>Magnetococcales</taxon>
        <taxon>Magnetococcaceae</taxon>
        <taxon>Magnetococcus</taxon>
    </lineage>
</organism>
<dbReference type="EMBL" id="LO017727">
    <property type="protein sequence ID" value="CRH05358.1"/>
    <property type="molecule type" value="Genomic_DNA"/>
</dbReference>
<gene>
    <name evidence="6" type="ORF">MAGMO_1164</name>
</gene>
<dbReference type="SUPFAM" id="SSF47188">
    <property type="entry name" value="Hemerythrin-like"/>
    <property type="match status" value="1"/>
</dbReference>
<dbReference type="Gene3D" id="1.20.120.50">
    <property type="entry name" value="Hemerythrin-like"/>
    <property type="match status" value="1"/>
</dbReference>
<evidence type="ECO:0000256" key="3">
    <source>
        <dbReference type="ARBA" id="ARBA00022723"/>
    </source>
</evidence>
<dbReference type="CDD" id="cd12107">
    <property type="entry name" value="Hemerythrin"/>
    <property type="match status" value="1"/>
</dbReference>
<dbReference type="GO" id="GO:0046872">
    <property type="term" value="F:metal ion binding"/>
    <property type="evidence" value="ECO:0007669"/>
    <property type="project" value="UniProtKB-KW"/>
</dbReference>
<keyword evidence="4" id="KW-0408">Iron</keyword>
<dbReference type="AlphaFoldDB" id="A0A1S7LFQ2"/>
<reference evidence="6" key="1">
    <citation type="submission" date="2015-04" db="EMBL/GenBank/DDBJ databases">
        <authorList>
            <person name="Syromyatnikov M.Y."/>
            <person name="Popov V.N."/>
        </authorList>
    </citation>
    <scope>NUCLEOTIDE SEQUENCE</scope>
    <source>
        <strain evidence="6">MO-1</strain>
    </source>
</reference>
<keyword evidence="2" id="KW-0561">Oxygen transport</keyword>
<feature type="domain" description="Hemerythrin-like" evidence="5">
    <location>
        <begin position="22"/>
        <end position="136"/>
    </location>
</feature>
<dbReference type="InterPro" id="IPR016131">
    <property type="entry name" value="Haemerythrin_Fe_BS"/>
</dbReference>
<dbReference type="NCBIfam" id="TIGR02481">
    <property type="entry name" value="hemeryth_dom"/>
    <property type="match status" value="1"/>
</dbReference>
<evidence type="ECO:0000256" key="2">
    <source>
        <dbReference type="ARBA" id="ARBA00022621"/>
    </source>
</evidence>
<sequence>MSYDDYAAMEDLIEWTPALSVGNEVIDKEHQILLEMINRLYAATFMNTSDSLAEKIVNELIDYTHTHFNHEETFLKEQGYKGLEQHRIIHNELVRQVIDFKFAIKSGTVKTSGNELEKFLRSWMIKHIQGHDFEYADNLSLR</sequence>
<dbReference type="InterPro" id="IPR050669">
    <property type="entry name" value="Hemerythrin"/>
</dbReference>
<evidence type="ECO:0000256" key="4">
    <source>
        <dbReference type="ARBA" id="ARBA00023004"/>
    </source>
</evidence>
<comment type="similarity">
    <text evidence="1">Belongs to the hemerythrin family.</text>
</comment>
<dbReference type="PANTHER" id="PTHR37164:SF1">
    <property type="entry name" value="BACTERIOHEMERYTHRIN"/>
    <property type="match status" value="1"/>
</dbReference>
<dbReference type="PANTHER" id="PTHR37164">
    <property type="entry name" value="BACTERIOHEMERYTHRIN"/>
    <property type="match status" value="1"/>
</dbReference>
<dbReference type="Pfam" id="PF01814">
    <property type="entry name" value="Hemerythrin"/>
    <property type="match status" value="1"/>
</dbReference>
<dbReference type="NCBIfam" id="NF033749">
    <property type="entry name" value="bact_hemeryth"/>
    <property type="match status" value="1"/>
</dbReference>
<accession>A0A1S7LFQ2</accession>